<comment type="subcellular location">
    <subcellularLocation>
        <location evidence="1 7">Cell membrane</location>
        <topology evidence="1 7">Multi-pass membrane protein</topology>
    </subcellularLocation>
</comment>
<keyword evidence="5 7" id="KW-1133">Transmembrane helix</keyword>
<dbReference type="CDD" id="cd06261">
    <property type="entry name" value="TM_PBP2"/>
    <property type="match status" value="1"/>
</dbReference>
<feature type="transmembrane region" description="Helical" evidence="7">
    <location>
        <begin position="134"/>
        <end position="154"/>
    </location>
</feature>
<evidence type="ECO:0000256" key="1">
    <source>
        <dbReference type="ARBA" id="ARBA00004651"/>
    </source>
</evidence>
<dbReference type="PROSITE" id="PS50928">
    <property type="entry name" value="ABC_TM1"/>
    <property type="match status" value="1"/>
</dbReference>
<evidence type="ECO:0000256" key="8">
    <source>
        <dbReference type="SAM" id="MobiDB-lite"/>
    </source>
</evidence>
<evidence type="ECO:0000313" key="11">
    <source>
        <dbReference type="Proteomes" id="UP000886883"/>
    </source>
</evidence>
<sequence>MRAGRRRAEDPPAFRPGPAITESETEEPRVRKIRKDEIWAYVFIMVPLCTFTIFTLYPVVSAAVTSFQEYKPMGSTWVGLENFKNTLTNDLFYKALKNTFVYSIVTVPLSMFLSFSISIMILPFKKRIQSLFKACYYLPSIASGVALSFVWKWIYDPLPSGLLNSVLRVFGIENQNWLGSGKTAMASLIIMAVFAGLGQNIIIYIAALLGVDATYYEAADIDGAGFFQKVRYIVWPMVKPTTVFLAITGIINGFQSFQNAYLMTGGGPDNETTMAGLLIFNRAFKYFEYGEACAQALLLAAIIAVLAIFQFRLNSADVEY</sequence>
<feature type="transmembrane region" description="Helical" evidence="7">
    <location>
        <begin position="38"/>
        <end position="60"/>
    </location>
</feature>
<evidence type="ECO:0000256" key="2">
    <source>
        <dbReference type="ARBA" id="ARBA00022448"/>
    </source>
</evidence>
<feature type="transmembrane region" description="Helical" evidence="7">
    <location>
        <begin position="294"/>
        <end position="313"/>
    </location>
</feature>
<dbReference type="PANTHER" id="PTHR30193">
    <property type="entry name" value="ABC TRANSPORTER PERMEASE PROTEIN"/>
    <property type="match status" value="1"/>
</dbReference>
<dbReference type="InterPro" id="IPR035906">
    <property type="entry name" value="MetI-like_sf"/>
</dbReference>
<feature type="compositionally biased region" description="Basic and acidic residues" evidence="8">
    <location>
        <begin position="1"/>
        <end position="12"/>
    </location>
</feature>
<name>A0A9D2MSV8_9FIRM</name>
<evidence type="ECO:0000256" key="3">
    <source>
        <dbReference type="ARBA" id="ARBA00022475"/>
    </source>
</evidence>
<dbReference type="PANTHER" id="PTHR30193:SF37">
    <property type="entry name" value="INNER MEMBRANE ABC TRANSPORTER PERMEASE PROTEIN YCJO"/>
    <property type="match status" value="1"/>
</dbReference>
<dbReference type="Proteomes" id="UP000886883">
    <property type="component" value="Unassembled WGS sequence"/>
</dbReference>
<accession>A0A9D2MSV8</accession>
<reference evidence="10" key="2">
    <citation type="submission" date="2021-04" db="EMBL/GenBank/DDBJ databases">
        <authorList>
            <person name="Gilroy R."/>
        </authorList>
    </citation>
    <scope>NUCLEOTIDE SEQUENCE</scope>
    <source>
        <strain evidence="10">USAMLcec3-2134</strain>
    </source>
</reference>
<keyword evidence="3" id="KW-1003">Cell membrane</keyword>
<evidence type="ECO:0000259" key="9">
    <source>
        <dbReference type="PROSITE" id="PS50928"/>
    </source>
</evidence>
<dbReference type="InterPro" id="IPR000515">
    <property type="entry name" value="MetI-like"/>
</dbReference>
<reference evidence="10" key="1">
    <citation type="journal article" date="2021" name="PeerJ">
        <title>Extensive microbial diversity within the chicken gut microbiome revealed by metagenomics and culture.</title>
        <authorList>
            <person name="Gilroy R."/>
            <person name="Ravi A."/>
            <person name="Getino M."/>
            <person name="Pursley I."/>
            <person name="Horton D.L."/>
            <person name="Alikhan N.F."/>
            <person name="Baker D."/>
            <person name="Gharbi K."/>
            <person name="Hall N."/>
            <person name="Watson M."/>
            <person name="Adriaenssens E.M."/>
            <person name="Foster-Nyarko E."/>
            <person name="Jarju S."/>
            <person name="Secka A."/>
            <person name="Antonio M."/>
            <person name="Oren A."/>
            <person name="Chaudhuri R.R."/>
            <person name="La Ragione R."/>
            <person name="Hildebrand F."/>
            <person name="Pallen M.J."/>
        </authorList>
    </citation>
    <scope>NUCLEOTIDE SEQUENCE</scope>
    <source>
        <strain evidence="10">USAMLcec3-2134</strain>
    </source>
</reference>
<evidence type="ECO:0000256" key="5">
    <source>
        <dbReference type="ARBA" id="ARBA00022989"/>
    </source>
</evidence>
<organism evidence="10 11">
    <name type="scientific">Candidatus Eisenbergiella merdigallinarum</name>
    <dbReference type="NCBI Taxonomy" id="2838552"/>
    <lineage>
        <taxon>Bacteria</taxon>
        <taxon>Bacillati</taxon>
        <taxon>Bacillota</taxon>
        <taxon>Clostridia</taxon>
        <taxon>Lachnospirales</taxon>
        <taxon>Lachnospiraceae</taxon>
        <taxon>Eisenbergiella</taxon>
    </lineage>
</organism>
<feature type="domain" description="ABC transmembrane type-1" evidence="9">
    <location>
        <begin position="96"/>
        <end position="310"/>
    </location>
</feature>
<dbReference type="Pfam" id="PF00528">
    <property type="entry name" value="BPD_transp_1"/>
    <property type="match status" value="1"/>
</dbReference>
<keyword evidence="4 7" id="KW-0812">Transmembrane</keyword>
<dbReference type="AlphaFoldDB" id="A0A9D2MSV8"/>
<feature type="transmembrane region" description="Helical" evidence="7">
    <location>
        <begin position="232"/>
        <end position="254"/>
    </location>
</feature>
<comment type="similarity">
    <text evidence="7">Belongs to the binding-protein-dependent transport system permease family.</text>
</comment>
<comment type="caution">
    <text evidence="10">The sequence shown here is derived from an EMBL/GenBank/DDBJ whole genome shotgun (WGS) entry which is preliminary data.</text>
</comment>
<dbReference type="InterPro" id="IPR051393">
    <property type="entry name" value="ABC_transporter_permease"/>
</dbReference>
<gene>
    <name evidence="10" type="ORF">H9763_06120</name>
</gene>
<proteinExistence type="inferred from homology"/>
<dbReference type="GO" id="GO:0055085">
    <property type="term" value="P:transmembrane transport"/>
    <property type="evidence" value="ECO:0007669"/>
    <property type="project" value="InterPro"/>
</dbReference>
<feature type="transmembrane region" description="Helical" evidence="7">
    <location>
        <begin position="184"/>
        <end position="211"/>
    </location>
</feature>
<dbReference type="SUPFAM" id="SSF161098">
    <property type="entry name" value="MetI-like"/>
    <property type="match status" value="1"/>
</dbReference>
<evidence type="ECO:0000256" key="6">
    <source>
        <dbReference type="ARBA" id="ARBA00023136"/>
    </source>
</evidence>
<feature type="transmembrane region" description="Helical" evidence="7">
    <location>
        <begin position="100"/>
        <end position="122"/>
    </location>
</feature>
<keyword evidence="2 7" id="KW-0813">Transport</keyword>
<feature type="region of interest" description="Disordered" evidence="8">
    <location>
        <begin position="1"/>
        <end position="27"/>
    </location>
</feature>
<dbReference type="Gene3D" id="1.10.3720.10">
    <property type="entry name" value="MetI-like"/>
    <property type="match status" value="1"/>
</dbReference>
<evidence type="ECO:0000313" key="10">
    <source>
        <dbReference type="EMBL" id="HJB91030.1"/>
    </source>
</evidence>
<dbReference type="GO" id="GO:0005886">
    <property type="term" value="C:plasma membrane"/>
    <property type="evidence" value="ECO:0007669"/>
    <property type="project" value="UniProtKB-SubCell"/>
</dbReference>
<protein>
    <submittedName>
        <fullName evidence="10">Sugar ABC transporter permease</fullName>
    </submittedName>
</protein>
<keyword evidence="6 7" id="KW-0472">Membrane</keyword>
<dbReference type="EMBL" id="DWXE01000021">
    <property type="protein sequence ID" value="HJB91030.1"/>
    <property type="molecule type" value="Genomic_DNA"/>
</dbReference>
<evidence type="ECO:0000256" key="4">
    <source>
        <dbReference type="ARBA" id="ARBA00022692"/>
    </source>
</evidence>
<evidence type="ECO:0000256" key="7">
    <source>
        <dbReference type="RuleBase" id="RU363032"/>
    </source>
</evidence>